<name>A0ABU0YRY7_9PROT</name>
<comment type="caution">
    <text evidence="7">The sequence shown here is derived from an EMBL/GenBank/DDBJ whole genome shotgun (WGS) entry which is preliminary data.</text>
</comment>
<keyword evidence="4" id="KW-0812">Transmembrane</keyword>
<feature type="domain" description="Methyl-accepting transducer" evidence="5">
    <location>
        <begin position="428"/>
        <end position="657"/>
    </location>
</feature>
<protein>
    <submittedName>
        <fullName evidence="7">Methyl-accepting chemotaxis protein</fullName>
    </submittedName>
</protein>
<dbReference type="PRINTS" id="PR00260">
    <property type="entry name" value="CHEMTRNSDUCR"/>
</dbReference>
<evidence type="ECO:0000259" key="5">
    <source>
        <dbReference type="PROSITE" id="PS50111"/>
    </source>
</evidence>
<feature type="domain" description="HAMP" evidence="6">
    <location>
        <begin position="342"/>
        <end position="395"/>
    </location>
</feature>
<dbReference type="PROSITE" id="PS50885">
    <property type="entry name" value="HAMP"/>
    <property type="match status" value="1"/>
</dbReference>
<keyword evidence="4" id="KW-0472">Membrane</keyword>
<dbReference type="Gene3D" id="1.10.287.950">
    <property type="entry name" value="Methyl-accepting chemotaxis protein"/>
    <property type="match status" value="1"/>
</dbReference>
<dbReference type="Pfam" id="PF00672">
    <property type="entry name" value="HAMP"/>
    <property type="match status" value="1"/>
</dbReference>
<gene>
    <name evidence="7" type="ORF">Q8A70_17075</name>
</gene>
<dbReference type="SMART" id="SM00304">
    <property type="entry name" value="HAMP"/>
    <property type="match status" value="1"/>
</dbReference>
<dbReference type="InterPro" id="IPR004090">
    <property type="entry name" value="Chemotax_Me-accpt_rcpt"/>
</dbReference>
<dbReference type="PANTHER" id="PTHR32089">
    <property type="entry name" value="METHYL-ACCEPTING CHEMOTAXIS PROTEIN MCPB"/>
    <property type="match status" value="1"/>
</dbReference>
<keyword evidence="4" id="KW-1133">Transmembrane helix</keyword>
<proteinExistence type="inferred from homology"/>
<dbReference type="PROSITE" id="PS50111">
    <property type="entry name" value="CHEMOTAXIS_TRANSDUC_2"/>
    <property type="match status" value="1"/>
</dbReference>
<dbReference type="SMART" id="SM00283">
    <property type="entry name" value="MA"/>
    <property type="match status" value="1"/>
</dbReference>
<evidence type="ECO:0000313" key="8">
    <source>
        <dbReference type="Proteomes" id="UP001230156"/>
    </source>
</evidence>
<evidence type="ECO:0000259" key="6">
    <source>
        <dbReference type="PROSITE" id="PS50885"/>
    </source>
</evidence>
<dbReference type="InterPro" id="IPR003660">
    <property type="entry name" value="HAMP_dom"/>
</dbReference>
<evidence type="ECO:0000313" key="7">
    <source>
        <dbReference type="EMBL" id="MDQ7249403.1"/>
    </source>
</evidence>
<evidence type="ECO:0000256" key="4">
    <source>
        <dbReference type="SAM" id="Phobius"/>
    </source>
</evidence>
<dbReference type="InterPro" id="IPR004089">
    <property type="entry name" value="MCPsignal_dom"/>
</dbReference>
<comment type="similarity">
    <text evidence="2">Belongs to the methyl-accepting chemotaxis (MCP) protein family.</text>
</comment>
<feature type="transmembrane region" description="Helical" evidence="4">
    <location>
        <begin position="315"/>
        <end position="341"/>
    </location>
</feature>
<organism evidence="7 8">
    <name type="scientific">Dongia sedimenti</name>
    <dbReference type="NCBI Taxonomy" id="3064282"/>
    <lineage>
        <taxon>Bacteria</taxon>
        <taxon>Pseudomonadati</taxon>
        <taxon>Pseudomonadota</taxon>
        <taxon>Alphaproteobacteria</taxon>
        <taxon>Rhodospirillales</taxon>
        <taxon>Dongiaceae</taxon>
        <taxon>Dongia</taxon>
    </lineage>
</organism>
<sequence>MFRTSISKLLITIQGVILLSLLAATGIIAVQGWQDYREASRIEGATETDRVLFNAILTVRSQAARFTGMLLKDGDSKQEMTELRNKVASDYEGAKASVADLDIPGRDKLLADLESSYQAMKSKEALPDQALALPKDQRPATTPPEWRGAIDGVTNGLSAIAVQLGNDVRMQDPGVAEMVQIRRGAWAIRDQFGNQCSALRTSIAKNEAPAADVMSKWQLNKGGYQASFKLVDELVNRPGIAPKIAEAIKAAHATTDDVAGKMDTLIGGLPYPDKAPMSVGEFNTLCNSPFPSIIAIAETALAEAIDHAELRKQGALVTVIAAGIAFLIALALSFVAIWSVLKRFTQPVNVLMGAVARLSARDYQQPVPPARYPDELGKLSVALESLRAGALEAERLEGEAAQAREADLNRGRALQALCQSFDALVKRSLTAIATTTNQLKSTADGLQTVAAESSSQATTVSAAANEAAVNVQTVAAATEELSASISEITRRVTASSDGAKHAVSEAEQTTRIFDALASAASRIGDVVNLIEQVASQTNLLALNATIEAARAGEAGRGFAVVAQEVKNLANQTATATQEIAGLVSEIQSTSQSAVSAIRGVSTAIGKISEDTIAISAAVEEQGAATHEIANSVQQAARGTQEVTSTIAVVAESSLRTGGAATELVGSVEGMLKEQANLKEAVETFLAKVQAA</sequence>
<dbReference type="SUPFAM" id="SSF58104">
    <property type="entry name" value="Methyl-accepting chemotaxis protein (MCP) signaling domain"/>
    <property type="match status" value="1"/>
</dbReference>
<reference evidence="8" key="1">
    <citation type="submission" date="2023-08" db="EMBL/GenBank/DDBJ databases">
        <title>Rhodospirillaceae gen. nov., a novel taxon isolated from the Yangtze River Yuezi River estuary sludge.</title>
        <authorList>
            <person name="Ruan L."/>
        </authorList>
    </citation>
    <scope>NUCLEOTIDE SEQUENCE [LARGE SCALE GENOMIC DNA]</scope>
    <source>
        <strain evidence="8">R-7</strain>
    </source>
</reference>
<evidence type="ECO:0000256" key="2">
    <source>
        <dbReference type="ARBA" id="ARBA00029447"/>
    </source>
</evidence>
<evidence type="ECO:0000256" key="3">
    <source>
        <dbReference type="PROSITE-ProRule" id="PRU00284"/>
    </source>
</evidence>
<keyword evidence="8" id="KW-1185">Reference proteome</keyword>
<dbReference type="Gene3D" id="6.10.340.10">
    <property type="match status" value="1"/>
</dbReference>
<keyword evidence="1 3" id="KW-0807">Transducer</keyword>
<evidence type="ECO:0000256" key="1">
    <source>
        <dbReference type="ARBA" id="ARBA00023224"/>
    </source>
</evidence>
<accession>A0ABU0YRY7</accession>
<dbReference type="RefSeq" id="WP_379957343.1">
    <property type="nucleotide sequence ID" value="NZ_JAUYVI010000005.1"/>
</dbReference>
<dbReference type="PANTHER" id="PTHR32089:SF112">
    <property type="entry name" value="LYSOZYME-LIKE PROTEIN-RELATED"/>
    <property type="match status" value="1"/>
</dbReference>
<dbReference type="Pfam" id="PF00015">
    <property type="entry name" value="MCPsignal"/>
    <property type="match status" value="1"/>
</dbReference>
<dbReference type="EMBL" id="JAUYVI010000005">
    <property type="protein sequence ID" value="MDQ7249403.1"/>
    <property type="molecule type" value="Genomic_DNA"/>
</dbReference>
<dbReference type="Proteomes" id="UP001230156">
    <property type="component" value="Unassembled WGS sequence"/>
</dbReference>